<evidence type="ECO:0000313" key="5">
    <source>
        <dbReference type="Proteomes" id="UP001595891"/>
    </source>
</evidence>
<dbReference type="PRINTS" id="PR01543">
    <property type="entry name" value="ANATRNSFRASE"/>
</dbReference>
<sequence length="280" mass="30767">MTLGPRDLRAYLARLGVRPGPDGPVAATAATLRLLHERHLRRVPFENLDVIARRRLSYDLRDLFDKIVVRRRGGWCLETNWLLGHVLTGLGFPVEFIGAGVANRGGFKHDLSHLLLLVRAGNTAHLADVGFGGGGYAEPLPARPGVHEQATGSYLVEADGDRLIVARQNGGAWQAMYRCAPLRPRHITDFAATSDFHELSAESPFNTAPHCTRLTPEGWAVVSGDRLELRSDRTRAYALTDPALRAAVLAWVLHDAPRPPLGREEHSTIERARESHAGSQ</sequence>
<gene>
    <name evidence="4" type="ORF">ACFO8L_01970</name>
</gene>
<proteinExistence type="inferred from homology"/>
<dbReference type="Proteomes" id="UP001595891">
    <property type="component" value="Unassembled WGS sequence"/>
</dbReference>
<feature type="region of interest" description="Disordered" evidence="3">
    <location>
        <begin position="260"/>
        <end position="280"/>
    </location>
</feature>
<protein>
    <submittedName>
        <fullName evidence="4">Arylamine N-acetyltransferase</fullName>
    </submittedName>
</protein>
<dbReference type="RefSeq" id="WP_262847420.1">
    <property type="nucleotide sequence ID" value="NZ_JANZYP010000063.1"/>
</dbReference>
<dbReference type="EMBL" id="JBHSFN010000001">
    <property type="protein sequence ID" value="MFC4584823.1"/>
    <property type="molecule type" value="Genomic_DNA"/>
</dbReference>
<dbReference type="InterPro" id="IPR038765">
    <property type="entry name" value="Papain-like_cys_pep_sf"/>
</dbReference>
<evidence type="ECO:0000256" key="2">
    <source>
        <dbReference type="RuleBase" id="RU003452"/>
    </source>
</evidence>
<evidence type="ECO:0000256" key="3">
    <source>
        <dbReference type="SAM" id="MobiDB-lite"/>
    </source>
</evidence>
<dbReference type="SUPFAM" id="SSF54001">
    <property type="entry name" value="Cysteine proteinases"/>
    <property type="match status" value="1"/>
</dbReference>
<reference evidence="5" key="1">
    <citation type="journal article" date="2019" name="Int. J. Syst. Evol. Microbiol.">
        <title>The Global Catalogue of Microorganisms (GCM) 10K type strain sequencing project: providing services to taxonomists for standard genome sequencing and annotation.</title>
        <authorList>
            <consortium name="The Broad Institute Genomics Platform"/>
            <consortium name="The Broad Institute Genome Sequencing Center for Infectious Disease"/>
            <person name="Wu L."/>
            <person name="Ma J."/>
        </authorList>
    </citation>
    <scope>NUCLEOTIDE SEQUENCE [LARGE SCALE GENOMIC DNA]</scope>
    <source>
        <strain evidence="5">CCUG 49560</strain>
    </source>
</reference>
<organism evidence="4 5">
    <name type="scientific">Sphaerisporangium corydalis</name>
    <dbReference type="NCBI Taxonomy" id="1441875"/>
    <lineage>
        <taxon>Bacteria</taxon>
        <taxon>Bacillati</taxon>
        <taxon>Actinomycetota</taxon>
        <taxon>Actinomycetes</taxon>
        <taxon>Streptosporangiales</taxon>
        <taxon>Streptosporangiaceae</taxon>
        <taxon>Sphaerisporangium</taxon>
    </lineage>
</organism>
<name>A0ABV9E6D1_9ACTN</name>
<accession>A0ABV9E6D1</accession>
<evidence type="ECO:0000313" key="4">
    <source>
        <dbReference type="EMBL" id="MFC4584823.1"/>
    </source>
</evidence>
<keyword evidence="5" id="KW-1185">Reference proteome</keyword>
<comment type="caution">
    <text evidence="4">The sequence shown here is derived from an EMBL/GenBank/DDBJ whole genome shotgun (WGS) entry which is preliminary data.</text>
</comment>
<dbReference type="Gene3D" id="2.40.128.150">
    <property type="entry name" value="Cysteine proteinases"/>
    <property type="match status" value="1"/>
</dbReference>
<dbReference type="Gene3D" id="3.30.2140.10">
    <property type="entry name" value="Arylamine N-acetyltransferase"/>
    <property type="match status" value="1"/>
</dbReference>
<dbReference type="PANTHER" id="PTHR11786">
    <property type="entry name" value="N-HYDROXYARYLAMINE O-ACETYLTRANSFERASE"/>
    <property type="match status" value="1"/>
</dbReference>
<dbReference type="InterPro" id="IPR001447">
    <property type="entry name" value="Arylamine_N-AcTrfase"/>
</dbReference>
<comment type="similarity">
    <text evidence="1 2">Belongs to the arylamine N-acetyltransferase family.</text>
</comment>
<dbReference type="PANTHER" id="PTHR11786:SF0">
    <property type="entry name" value="ARYLAMINE N-ACETYLTRANSFERASE 4-RELATED"/>
    <property type="match status" value="1"/>
</dbReference>
<dbReference type="Pfam" id="PF00797">
    <property type="entry name" value="Acetyltransf_2"/>
    <property type="match status" value="1"/>
</dbReference>
<evidence type="ECO:0000256" key="1">
    <source>
        <dbReference type="ARBA" id="ARBA00006547"/>
    </source>
</evidence>